<dbReference type="GO" id="GO:0005886">
    <property type="term" value="C:plasma membrane"/>
    <property type="evidence" value="ECO:0007669"/>
    <property type="project" value="UniProtKB-SubCell"/>
</dbReference>
<evidence type="ECO:0000256" key="12">
    <source>
        <dbReference type="ARBA" id="ARBA00022989"/>
    </source>
</evidence>
<dbReference type="InterPro" id="IPR008271">
    <property type="entry name" value="Ser/Thr_kinase_AS"/>
</dbReference>
<reference evidence="17 18" key="1">
    <citation type="submission" date="2020-09" db="EMBL/GenBank/DDBJ databases">
        <title>De no assembly of potato wild relative species, Solanum commersonii.</title>
        <authorList>
            <person name="Cho K."/>
        </authorList>
    </citation>
    <scope>NUCLEOTIDE SEQUENCE [LARGE SCALE GENOMIC DNA]</scope>
    <source>
        <strain evidence="17">LZ3.2</strain>
        <tissue evidence="17">Leaf</tissue>
    </source>
</reference>
<keyword evidence="13" id="KW-0472">Membrane</keyword>
<evidence type="ECO:0000259" key="16">
    <source>
        <dbReference type="PROSITE" id="PS50011"/>
    </source>
</evidence>
<keyword evidence="4" id="KW-1003">Cell membrane</keyword>
<keyword evidence="14" id="KW-0675">Receptor</keyword>
<keyword evidence="9" id="KW-0547">Nucleotide-binding</keyword>
<dbReference type="Gene3D" id="3.30.200.20">
    <property type="entry name" value="Phosphorylase Kinase, domain 1"/>
    <property type="match status" value="3"/>
</dbReference>
<dbReference type="InterPro" id="IPR011009">
    <property type="entry name" value="Kinase-like_dom_sf"/>
</dbReference>
<keyword evidence="7" id="KW-0812">Transmembrane</keyword>
<dbReference type="GO" id="GO:0005524">
    <property type="term" value="F:ATP binding"/>
    <property type="evidence" value="ECO:0007669"/>
    <property type="project" value="UniProtKB-KW"/>
</dbReference>
<accession>A0A9J5Z0R1</accession>
<comment type="subcellular location">
    <subcellularLocation>
        <location evidence="1">Cell membrane</location>
        <topology evidence="1">Single-pass type I membrane protein</topology>
    </subcellularLocation>
</comment>
<comment type="caution">
    <text evidence="17">The sequence shown here is derived from an EMBL/GenBank/DDBJ whole genome shotgun (WGS) entry which is preliminary data.</text>
</comment>
<dbReference type="SMART" id="SM00220">
    <property type="entry name" value="S_TKc"/>
    <property type="match status" value="3"/>
</dbReference>
<feature type="domain" description="Protein kinase" evidence="16">
    <location>
        <begin position="643"/>
        <end position="879"/>
    </location>
</feature>
<dbReference type="EMBL" id="JACXVP010000005">
    <property type="protein sequence ID" value="KAG5604686.1"/>
    <property type="molecule type" value="Genomic_DNA"/>
</dbReference>
<evidence type="ECO:0000256" key="3">
    <source>
        <dbReference type="ARBA" id="ARBA00010217"/>
    </source>
</evidence>
<keyword evidence="18" id="KW-1185">Reference proteome</keyword>
<keyword evidence="8" id="KW-0732">Signal</keyword>
<dbReference type="GO" id="GO:0004674">
    <property type="term" value="F:protein serine/threonine kinase activity"/>
    <property type="evidence" value="ECO:0007669"/>
    <property type="project" value="UniProtKB-KW"/>
</dbReference>
<dbReference type="Proteomes" id="UP000824120">
    <property type="component" value="Chromosome 5"/>
</dbReference>
<comment type="similarity">
    <text evidence="3">In the C-terminal section; belongs to the protein kinase superfamily. Ser/Thr protein kinase family.</text>
</comment>
<dbReference type="InterPro" id="IPR001245">
    <property type="entry name" value="Ser-Thr/Tyr_kinase_cat_dom"/>
</dbReference>
<dbReference type="CDD" id="cd14066">
    <property type="entry name" value="STKc_IRAK"/>
    <property type="match status" value="2"/>
</dbReference>
<evidence type="ECO:0000256" key="8">
    <source>
        <dbReference type="ARBA" id="ARBA00022729"/>
    </source>
</evidence>
<evidence type="ECO:0000256" key="15">
    <source>
        <dbReference type="ARBA" id="ARBA00023180"/>
    </source>
</evidence>
<organism evidence="17 18">
    <name type="scientific">Solanum commersonii</name>
    <name type="common">Commerson's wild potato</name>
    <name type="synonym">Commerson's nightshade</name>
    <dbReference type="NCBI Taxonomy" id="4109"/>
    <lineage>
        <taxon>Eukaryota</taxon>
        <taxon>Viridiplantae</taxon>
        <taxon>Streptophyta</taxon>
        <taxon>Embryophyta</taxon>
        <taxon>Tracheophyta</taxon>
        <taxon>Spermatophyta</taxon>
        <taxon>Magnoliopsida</taxon>
        <taxon>eudicotyledons</taxon>
        <taxon>Gunneridae</taxon>
        <taxon>Pentapetalae</taxon>
        <taxon>asterids</taxon>
        <taxon>lamiids</taxon>
        <taxon>Solanales</taxon>
        <taxon>Solanaceae</taxon>
        <taxon>Solanoideae</taxon>
        <taxon>Solaneae</taxon>
        <taxon>Solanum</taxon>
    </lineage>
</organism>
<dbReference type="FunFam" id="3.30.200.20:FF:000039">
    <property type="entry name" value="receptor-like protein kinase FERONIA"/>
    <property type="match status" value="2"/>
</dbReference>
<evidence type="ECO:0000256" key="4">
    <source>
        <dbReference type="ARBA" id="ARBA00022475"/>
    </source>
</evidence>
<gene>
    <name evidence="17" type="ORF">H5410_026178</name>
</gene>
<sequence>MGSKYSKATTAINDDTTYRAPIESFRIPFVGLEEATNNFDVKFLIGEGDFVKVNRGVLCDGTKVALKTYNPMSEQGIVEFQTEIEMLFQLRHPYLVSLVGYSKERNEMILAYQYMENGNLKIHLYGSDLPTMSWEQRLEICIGIARGLHYLHTNTVIHCDVKSTNILLDENFVPKITDFGLSKTGPDLDQDQISILMKGTMGYLDPEYYFKGQLTEKSDVYSFGVVLFEVLCARPAIFQTPPSGMISLAEWVVESQKKGQLEQIIDPNIVAEIRPGSLRMFGETAVKCLALSGEDRPSMGDVLWKLEYALRLQESVIQDDPDCKSMISEHTRFLYLLMGSKYSKATTYITDASNSTYRLPFKSSRVPIAALEEATSNFDEKFLIGRGGFRSVYRAVLCDGTNVALKRHYPTSRKEFQTEIEMLSQLHHPYLVSLIGHCNENNEMILIYEYMENGSLTRHLYGSNLPTMSWEQRLEICIAAARGLHYLHNSAVIHRDVKSSNILLDENFVAKITDFGISKTIPELDQTHLSTMVKGSIGYIAPEYTMWGELTEKIDVYPFGVVLFEVLCARPARVQSLPMEMFSLANWAMESQKNGQLERIIDPNLVGKIRPDSLSKFGETAVKCLAETSVDRPRDLEEATNNFDDKFLIGVRIFGKVYRGVLRDGTKTHPHLVSLIGYCDERNEMILIYDYIENGNLSRHLGWRYALGQPDVFTKLHNSAVIHRDVKSTNILLDENFVSKITDFGISKTIPELDQTHLSTTVKGSIGYIDPEYFIRRQLTEKSDVYSFGVVLFEVLCARPAIGRSHMISLAEWAVETQKMGQLEQIVDSTIATKIRPESLRMFGETAVKCLASSSENRPSMGDVLWKLEYALRLQEPIIQDDPE</sequence>
<feature type="domain" description="Protein kinase" evidence="16">
    <location>
        <begin position="378"/>
        <end position="648"/>
    </location>
</feature>
<name>A0A9J5Z0R1_SOLCO</name>
<dbReference type="Gene3D" id="1.10.510.10">
    <property type="entry name" value="Transferase(Phosphotransferase) domain 1"/>
    <property type="match status" value="3"/>
</dbReference>
<keyword evidence="15" id="KW-0325">Glycoprotein</keyword>
<feature type="domain" description="Protein kinase" evidence="16">
    <location>
        <begin position="39"/>
        <end position="309"/>
    </location>
</feature>
<dbReference type="FunFam" id="1.10.510.10:FF:000240">
    <property type="entry name" value="Lectin-domain containing receptor kinase A4.3"/>
    <property type="match status" value="1"/>
</dbReference>
<evidence type="ECO:0000256" key="11">
    <source>
        <dbReference type="ARBA" id="ARBA00022840"/>
    </source>
</evidence>
<dbReference type="OrthoDB" id="1745205at2759"/>
<evidence type="ECO:0000256" key="5">
    <source>
        <dbReference type="ARBA" id="ARBA00022527"/>
    </source>
</evidence>
<proteinExistence type="inferred from homology"/>
<dbReference type="PANTHER" id="PTHR27003">
    <property type="entry name" value="OS07G0166700 PROTEIN"/>
    <property type="match status" value="1"/>
</dbReference>
<evidence type="ECO:0000256" key="14">
    <source>
        <dbReference type="ARBA" id="ARBA00023170"/>
    </source>
</evidence>
<keyword evidence="5" id="KW-0723">Serine/threonine-protein kinase</keyword>
<dbReference type="FunFam" id="1.10.510.10:FF:000252">
    <property type="entry name" value="Receptor-like protein kinase FERONIA"/>
    <property type="match status" value="1"/>
</dbReference>
<dbReference type="InterPro" id="IPR045272">
    <property type="entry name" value="ANXUR1/2-like"/>
</dbReference>
<evidence type="ECO:0000313" key="18">
    <source>
        <dbReference type="Proteomes" id="UP000824120"/>
    </source>
</evidence>
<dbReference type="AlphaFoldDB" id="A0A9J5Z0R1"/>
<dbReference type="GO" id="GO:0002229">
    <property type="term" value="P:defense response to oomycetes"/>
    <property type="evidence" value="ECO:0007669"/>
    <property type="project" value="UniProtKB-ARBA"/>
</dbReference>
<keyword evidence="11" id="KW-0067">ATP-binding</keyword>
<dbReference type="SUPFAM" id="SSF56112">
    <property type="entry name" value="Protein kinase-like (PK-like)"/>
    <property type="match status" value="3"/>
</dbReference>
<dbReference type="PROSITE" id="PS50011">
    <property type="entry name" value="PROTEIN_KINASE_DOM"/>
    <property type="match status" value="3"/>
</dbReference>
<comment type="similarity">
    <text evidence="2">In the N-terminal section; belongs to the leguminous lectin family.</text>
</comment>
<keyword evidence="10" id="KW-0418">Kinase</keyword>
<evidence type="ECO:0000256" key="9">
    <source>
        <dbReference type="ARBA" id="ARBA00022741"/>
    </source>
</evidence>
<evidence type="ECO:0000256" key="6">
    <source>
        <dbReference type="ARBA" id="ARBA00022679"/>
    </source>
</evidence>
<evidence type="ECO:0000313" key="17">
    <source>
        <dbReference type="EMBL" id="KAG5604686.1"/>
    </source>
</evidence>
<evidence type="ECO:0000256" key="10">
    <source>
        <dbReference type="ARBA" id="ARBA00022777"/>
    </source>
</evidence>
<dbReference type="PROSITE" id="PS00108">
    <property type="entry name" value="PROTEIN_KINASE_ST"/>
    <property type="match status" value="3"/>
</dbReference>
<evidence type="ECO:0000256" key="2">
    <source>
        <dbReference type="ARBA" id="ARBA00008536"/>
    </source>
</evidence>
<evidence type="ECO:0000256" key="7">
    <source>
        <dbReference type="ARBA" id="ARBA00022692"/>
    </source>
</evidence>
<keyword evidence="12" id="KW-1133">Transmembrane helix</keyword>
<dbReference type="InterPro" id="IPR000719">
    <property type="entry name" value="Prot_kinase_dom"/>
</dbReference>
<dbReference type="Pfam" id="PF07714">
    <property type="entry name" value="PK_Tyr_Ser-Thr"/>
    <property type="match status" value="3"/>
</dbReference>
<dbReference type="GO" id="GO:0009506">
    <property type="term" value="C:plasmodesma"/>
    <property type="evidence" value="ECO:0007669"/>
    <property type="project" value="TreeGrafter"/>
</dbReference>
<evidence type="ECO:0000256" key="1">
    <source>
        <dbReference type="ARBA" id="ARBA00004251"/>
    </source>
</evidence>
<dbReference type="GO" id="GO:0004714">
    <property type="term" value="F:transmembrane receptor protein tyrosine kinase activity"/>
    <property type="evidence" value="ECO:0007669"/>
    <property type="project" value="InterPro"/>
</dbReference>
<keyword evidence="6" id="KW-0808">Transferase</keyword>
<protein>
    <recommendedName>
        <fullName evidence="16">Protein kinase domain-containing protein</fullName>
    </recommendedName>
</protein>
<evidence type="ECO:0000256" key="13">
    <source>
        <dbReference type="ARBA" id="ARBA00023136"/>
    </source>
</evidence>
<dbReference type="PANTHER" id="PTHR27003:SF283">
    <property type="entry name" value="SERINE_THREONINE PROTEIN KINASE FEN"/>
    <property type="match status" value="1"/>
</dbReference>